<keyword evidence="3" id="KW-1185">Reference proteome</keyword>
<feature type="region of interest" description="Disordered" evidence="1">
    <location>
        <begin position="316"/>
        <end position="410"/>
    </location>
</feature>
<dbReference type="EMBL" id="UYJE01008023">
    <property type="protein sequence ID" value="VDI60238.1"/>
    <property type="molecule type" value="Genomic_DNA"/>
</dbReference>
<evidence type="ECO:0000313" key="3">
    <source>
        <dbReference type="Proteomes" id="UP000596742"/>
    </source>
</evidence>
<sequence>MKDCYVDLSFNPKSTQKDSPKGYSDVVRDLAITFCRVSKSLPIFEKSDGIWKTQPHDWNPDHLYYSPCNTGKRQEKHQDQKLVDNSLVYCERKSISIPAELQLVANAWKLGNSHDICKQYTIWSSMAIIQHSLKYLEIEGLLEKPHVQQSLKQIGVSLHCEKSPNQHNNDSIINTDNESKVSGLPNNSLSANQIGTKSSSPLCSASDSDMVCSQHPYEADAITNSHTTKYVITCQKHDFINQPSTSGCTIYSKTAHCQKRRVDLQSRDVRDLNDSHKSLSEILHQKHDFQLSSFGCSSFTKRAHCLMASDDLPSKDERIQKRKRTISEDRLEKRSRLHLENESQASTSSITRFNGVTTPSSHCDSDILDQDVHSSNTEEEVDQDQSSNRIPVPDNIQDTGSSNTQLSGSGDEIPEHLLQYLNTYISCDDLEENLGEDLEQIDIQLKLWETS</sequence>
<dbReference type="OrthoDB" id="10436223at2759"/>
<organism evidence="2 3">
    <name type="scientific">Mytilus galloprovincialis</name>
    <name type="common">Mediterranean mussel</name>
    <dbReference type="NCBI Taxonomy" id="29158"/>
    <lineage>
        <taxon>Eukaryota</taxon>
        <taxon>Metazoa</taxon>
        <taxon>Spiralia</taxon>
        <taxon>Lophotrochozoa</taxon>
        <taxon>Mollusca</taxon>
        <taxon>Bivalvia</taxon>
        <taxon>Autobranchia</taxon>
        <taxon>Pteriomorphia</taxon>
        <taxon>Mytilida</taxon>
        <taxon>Mytiloidea</taxon>
        <taxon>Mytilidae</taxon>
        <taxon>Mytilinae</taxon>
        <taxon>Mytilus</taxon>
    </lineage>
</organism>
<feature type="compositionally biased region" description="Polar residues" evidence="1">
    <location>
        <begin position="342"/>
        <end position="362"/>
    </location>
</feature>
<comment type="caution">
    <text evidence="2">The sequence shown here is derived from an EMBL/GenBank/DDBJ whole genome shotgun (WGS) entry which is preliminary data.</text>
</comment>
<reference evidence="2" key="1">
    <citation type="submission" date="2018-11" db="EMBL/GenBank/DDBJ databases">
        <authorList>
            <person name="Alioto T."/>
            <person name="Alioto T."/>
        </authorList>
    </citation>
    <scope>NUCLEOTIDE SEQUENCE</scope>
</reference>
<protein>
    <submittedName>
        <fullName evidence="2">Uncharacterized protein</fullName>
    </submittedName>
</protein>
<evidence type="ECO:0000313" key="2">
    <source>
        <dbReference type="EMBL" id="VDI60238.1"/>
    </source>
</evidence>
<gene>
    <name evidence="2" type="ORF">MGAL_10B091954</name>
</gene>
<proteinExistence type="predicted"/>
<dbReference type="Proteomes" id="UP000596742">
    <property type="component" value="Unassembled WGS sequence"/>
</dbReference>
<evidence type="ECO:0000256" key="1">
    <source>
        <dbReference type="SAM" id="MobiDB-lite"/>
    </source>
</evidence>
<feature type="compositionally biased region" description="Basic and acidic residues" evidence="1">
    <location>
        <begin position="316"/>
        <end position="341"/>
    </location>
</feature>
<name>A0A8B6G8B9_MYTGA</name>
<dbReference type="AlphaFoldDB" id="A0A8B6G8B9"/>
<accession>A0A8B6G8B9</accession>
<feature type="compositionally biased region" description="Polar residues" evidence="1">
    <location>
        <begin position="396"/>
        <end position="408"/>
    </location>
</feature>